<evidence type="ECO:0000313" key="2">
    <source>
        <dbReference type="EMBL" id="MDQ8193133.1"/>
    </source>
</evidence>
<keyword evidence="1" id="KW-1133">Transmembrane helix</keyword>
<feature type="transmembrane region" description="Helical" evidence="1">
    <location>
        <begin position="43"/>
        <end position="62"/>
    </location>
</feature>
<keyword evidence="3" id="KW-1185">Reference proteome</keyword>
<dbReference type="RefSeq" id="WP_308983641.1">
    <property type="nucleotide sequence ID" value="NZ_JARXIC010000002.1"/>
</dbReference>
<comment type="caution">
    <text evidence="2">The sequence shown here is derived from an EMBL/GenBank/DDBJ whole genome shotgun (WGS) entry which is preliminary data.</text>
</comment>
<feature type="transmembrane region" description="Helical" evidence="1">
    <location>
        <begin position="120"/>
        <end position="142"/>
    </location>
</feature>
<evidence type="ECO:0000256" key="1">
    <source>
        <dbReference type="SAM" id="Phobius"/>
    </source>
</evidence>
<reference evidence="2 3" key="1">
    <citation type="submission" date="2023-04" db="EMBL/GenBank/DDBJ databases">
        <title>A novel bacteria isolated from coastal sediment.</title>
        <authorList>
            <person name="Liu X.-J."/>
            <person name="Du Z.-J."/>
        </authorList>
    </citation>
    <scope>NUCLEOTIDE SEQUENCE [LARGE SCALE GENOMIC DNA]</scope>
    <source>
        <strain evidence="2 3">SDUM461004</strain>
    </source>
</reference>
<protein>
    <submittedName>
        <fullName evidence="2">DUF4281 domain-containing protein</fullName>
    </submittedName>
</protein>
<dbReference type="EMBL" id="JARXIC010000002">
    <property type="protein sequence ID" value="MDQ8193133.1"/>
    <property type="molecule type" value="Genomic_DNA"/>
</dbReference>
<keyword evidence="1" id="KW-0472">Membrane</keyword>
<evidence type="ECO:0000313" key="3">
    <source>
        <dbReference type="Proteomes" id="UP001243717"/>
    </source>
</evidence>
<gene>
    <name evidence="2" type="ORF">QEH59_01755</name>
</gene>
<feature type="transmembrane region" description="Helical" evidence="1">
    <location>
        <begin position="12"/>
        <end position="31"/>
    </location>
</feature>
<feature type="transmembrane region" description="Helical" evidence="1">
    <location>
        <begin position="87"/>
        <end position="108"/>
    </location>
</feature>
<dbReference type="InterPro" id="IPR025461">
    <property type="entry name" value="ABA4-like"/>
</dbReference>
<dbReference type="Pfam" id="PF14108">
    <property type="entry name" value="ABA4-like"/>
    <property type="match status" value="1"/>
</dbReference>
<keyword evidence="1" id="KW-0812">Transmembrane</keyword>
<accession>A0ABU1AHM1</accession>
<organism evidence="2 3">
    <name type="scientific">Thalassobacterium sedimentorum</name>
    <dbReference type="NCBI Taxonomy" id="3041258"/>
    <lineage>
        <taxon>Bacteria</taxon>
        <taxon>Pseudomonadati</taxon>
        <taxon>Verrucomicrobiota</taxon>
        <taxon>Opitutia</taxon>
        <taxon>Puniceicoccales</taxon>
        <taxon>Coraliomargaritaceae</taxon>
        <taxon>Thalassobacterium</taxon>
    </lineage>
</organism>
<sequence>MIELFGARELDTLFLVITLMTAPFWIAMIAFPRARYMRWIAQPWSVVPLFSLILLILLWRSYQAALLPEVVTTASYDAARSFADHPIAFLVLFCNLQIINLFLGVMMYQKARQSGFQASVELTLCWFFGALALIPFSIRLVVRKQAGL</sequence>
<dbReference type="Proteomes" id="UP001243717">
    <property type="component" value="Unassembled WGS sequence"/>
</dbReference>
<proteinExistence type="predicted"/>
<name>A0ABU1AHM1_9BACT</name>